<evidence type="ECO:0000313" key="1">
    <source>
        <dbReference type="EMBL" id="VEP15200.1"/>
    </source>
</evidence>
<evidence type="ECO:0000313" key="2">
    <source>
        <dbReference type="Proteomes" id="UP000320055"/>
    </source>
</evidence>
<dbReference type="Proteomes" id="UP000320055">
    <property type="component" value="Unassembled WGS sequence"/>
</dbReference>
<keyword evidence="2" id="KW-1185">Reference proteome</keyword>
<accession>A0A563VUT4</accession>
<dbReference type="AlphaFoldDB" id="A0A563VUT4"/>
<dbReference type="EMBL" id="CAACVJ010000241">
    <property type="protein sequence ID" value="VEP15200.1"/>
    <property type="molecule type" value="Genomic_DNA"/>
</dbReference>
<proteinExistence type="predicted"/>
<reference evidence="1 2" key="1">
    <citation type="submission" date="2019-01" db="EMBL/GenBank/DDBJ databases">
        <authorList>
            <person name="Brito A."/>
        </authorList>
    </citation>
    <scope>NUCLEOTIDE SEQUENCE [LARGE SCALE GENOMIC DNA]</scope>
    <source>
        <strain evidence="1">1</strain>
    </source>
</reference>
<gene>
    <name evidence="1" type="ORF">H1P_3150001</name>
</gene>
<name>A0A563VUT4_9CYAN</name>
<protein>
    <submittedName>
        <fullName evidence="1">Uncharacterized protein</fullName>
    </submittedName>
</protein>
<sequence length="85" mass="9333">MAIPAPINPTSISFTRRFVPPQVLKITAPMTPPIPAAEKIAPKTWELLPERANIIELKIAAPKLLANQNEAVIISKGRKLELCQI</sequence>
<organism evidence="1 2">
    <name type="scientific">Hyella patelloides LEGE 07179</name>
    <dbReference type="NCBI Taxonomy" id="945734"/>
    <lineage>
        <taxon>Bacteria</taxon>
        <taxon>Bacillati</taxon>
        <taxon>Cyanobacteriota</taxon>
        <taxon>Cyanophyceae</taxon>
        <taxon>Pleurocapsales</taxon>
        <taxon>Hyellaceae</taxon>
        <taxon>Hyella</taxon>
    </lineage>
</organism>